<comment type="caution">
    <text evidence="6">The sequence shown here is derived from an EMBL/GenBank/DDBJ whole genome shotgun (WGS) entry which is preliminary data.</text>
</comment>
<dbReference type="PANTHER" id="PTHR42852">
    <property type="entry name" value="THIOL:DISULFIDE INTERCHANGE PROTEIN DSBE"/>
    <property type="match status" value="1"/>
</dbReference>
<dbReference type="InterPro" id="IPR036249">
    <property type="entry name" value="Thioredoxin-like_sf"/>
</dbReference>
<name>A0A2S9WUT3_9FLAO</name>
<organism evidence="6 7">
    <name type="scientific">Nonlabens agnitus</name>
    <dbReference type="NCBI Taxonomy" id="870484"/>
    <lineage>
        <taxon>Bacteria</taxon>
        <taxon>Pseudomonadati</taxon>
        <taxon>Bacteroidota</taxon>
        <taxon>Flavobacteriia</taxon>
        <taxon>Flavobacteriales</taxon>
        <taxon>Flavobacteriaceae</taxon>
        <taxon>Nonlabens</taxon>
    </lineage>
</organism>
<dbReference type="GO" id="GO:0030313">
    <property type="term" value="C:cell envelope"/>
    <property type="evidence" value="ECO:0007669"/>
    <property type="project" value="UniProtKB-SubCell"/>
</dbReference>
<keyword evidence="3" id="KW-1015">Disulfide bond</keyword>
<evidence type="ECO:0000313" key="6">
    <source>
        <dbReference type="EMBL" id="PRP67106.1"/>
    </source>
</evidence>
<keyword evidence="2" id="KW-0201">Cytochrome c-type biogenesis</keyword>
<feature type="domain" description="Thioredoxin" evidence="5">
    <location>
        <begin position="341"/>
        <end position="486"/>
    </location>
</feature>
<comment type="subcellular location">
    <subcellularLocation>
        <location evidence="1">Cell envelope</location>
    </subcellularLocation>
</comment>
<protein>
    <recommendedName>
        <fullName evidence="5">Thioredoxin domain-containing protein</fullName>
    </recommendedName>
</protein>
<keyword evidence="4" id="KW-0676">Redox-active center</keyword>
<evidence type="ECO:0000256" key="3">
    <source>
        <dbReference type="ARBA" id="ARBA00023157"/>
    </source>
</evidence>
<dbReference type="PROSITE" id="PS51257">
    <property type="entry name" value="PROKAR_LIPOPROTEIN"/>
    <property type="match status" value="1"/>
</dbReference>
<dbReference type="RefSeq" id="WP_105982879.1">
    <property type="nucleotide sequence ID" value="NZ_MQUC01000003.1"/>
</dbReference>
<dbReference type="OrthoDB" id="743079at2"/>
<dbReference type="Gene3D" id="3.40.30.10">
    <property type="entry name" value="Glutaredoxin"/>
    <property type="match status" value="1"/>
</dbReference>
<reference evidence="6 7" key="1">
    <citation type="submission" date="2016-11" db="EMBL/GenBank/DDBJ databases">
        <title>Trade-off between light-utilization and light-protection in marine flavobacteria.</title>
        <authorList>
            <person name="Kumagai Y."/>
        </authorList>
    </citation>
    <scope>NUCLEOTIDE SEQUENCE [LARGE SCALE GENOMIC DNA]</scope>
    <source>
        <strain evidence="6 7">JCM 17109</strain>
    </source>
</reference>
<gene>
    <name evidence="6" type="ORF">BST86_08335</name>
</gene>
<dbReference type="InterPro" id="IPR013766">
    <property type="entry name" value="Thioredoxin_domain"/>
</dbReference>
<dbReference type="InterPro" id="IPR050553">
    <property type="entry name" value="Thioredoxin_ResA/DsbE_sf"/>
</dbReference>
<dbReference type="EMBL" id="MQUC01000003">
    <property type="protein sequence ID" value="PRP67106.1"/>
    <property type="molecule type" value="Genomic_DNA"/>
</dbReference>
<evidence type="ECO:0000313" key="7">
    <source>
        <dbReference type="Proteomes" id="UP000239532"/>
    </source>
</evidence>
<dbReference type="SUPFAM" id="SSF52833">
    <property type="entry name" value="Thioredoxin-like"/>
    <property type="match status" value="1"/>
</dbReference>
<dbReference type="GO" id="GO:0017004">
    <property type="term" value="P:cytochrome complex assembly"/>
    <property type="evidence" value="ECO:0007669"/>
    <property type="project" value="UniProtKB-KW"/>
</dbReference>
<dbReference type="PANTHER" id="PTHR42852:SF6">
    <property type="entry name" value="THIOL:DISULFIDE INTERCHANGE PROTEIN DSBE"/>
    <property type="match status" value="1"/>
</dbReference>
<dbReference type="CDD" id="cd02966">
    <property type="entry name" value="TlpA_like_family"/>
    <property type="match status" value="1"/>
</dbReference>
<evidence type="ECO:0000256" key="2">
    <source>
        <dbReference type="ARBA" id="ARBA00022748"/>
    </source>
</evidence>
<evidence type="ECO:0000256" key="1">
    <source>
        <dbReference type="ARBA" id="ARBA00004196"/>
    </source>
</evidence>
<dbReference type="Proteomes" id="UP000239532">
    <property type="component" value="Unassembled WGS sequence"/>
</dbReference>
<proteinExistence type="predicted"/>
<keyword evidence="7" id="KW-1185">Reference proteome</keyword>
<dbReference type="Pfam" id="PF13905">
    <property type="entry name" value="Thioredoxin_8"/>
    <property type="match status" value="1"/>
</dbReference>
<dbReference type="PROSITE" id="PS51352">
    <property type="entry name" value="THIOREDOXIN_2"/>
    <property type="match status" value="1"/>
</dbReference>
<evidence type="ECO:0000256" key="4">
    <source>
        <dbReference type="ARBA" id="ARBA00023284"/>
    </source>
</evidence>
<dbReference type="InterPro" id="IPR012336">
    <property type="entry name" value="Thioredoxin-like_fold"/>
</dbReference>
<accession>A0A2S9WUT3</accession>
<evidence type="ECO:0000259" key="5">
    <source>
        <dbReference type="PROSITE" id="PS51352"/>
    </source>
</evidence>
<sequence length="487" mass="55669">MKKVILLLLTTILLFACKDEVIEEAVIASNTVTIAGMVNPADSLDVSQVQVYAYDYLKSDYDEYTADLNEDGSFQLEMELTDPREVTVFASRPFSLIAVPGDSINVTIAKAVDTTQVIAPKFSGDHADTNNNLQRYLKDFPVDVQSYYNNEEAQATDDFIAFAKAEQTTIVDYNKKFMSSIDDALLQDYITSREKFFFPNSKIDYAMYRDYYGLEAPAADSEYFNFLNSLPKLEKEDLINTSIIQRLVYTLKYHYQSRARLLVEEGASVDSKAIELAANSSDGSLLHDLVIHEFYLNQLQDHNIDIYESTSDQYLSKVADDEIRNSITSRYESEKKLLESPELPEEAQLLEFKSEDPKDYLAEIIENANGKVVYIDNWATWCGPCKAEFKEASPKLHEKFNDDVEFVYFCHSSEQRAYIPSIAEFQIKGKHYFLDEDQSKVVRQMIELEGYPTYTVIDKSGEIVLSDYIHRPSYPATTELLTKLINE</sequence>
<dbReference type="AlphaFoldDB" id="A0A2S9WUT3"/>